<comment type="caution">
    <text evidence="1">The sequence shown here is derived from an EMBL/GenBank/DDBJ whole genome shotgun (WGS) entry which is preliminary data.</text>
</comment>
<dbReference type="InterPro" id="IPR043504">
    <property type="entry name" value="Peptidase_S1_PA_chymotrypsin"/>
</dbReference>
<dbReference type="RefSeq" id="XP_044716630.1">
    <property type="nucleotide sequence ID" value="XM_044868049.1"/>
</dbReference>
<evidence type="ECO:0000313" key="2">
    <source>
        <dbReference type="Proteomes" id="UP000824596"/>
    </source>
</evidence>
<gene>
    <name evidence="1" type="ORF">HRG_09578</name>
</gene>
<dbReference type="Gene3D" id="2.40.10.10">
    <property type="entry name" value="Trypsin-like serine proteases"/>
    <property type="match status" value="2"/>
</dbReference>
<dbReference type="OrthoDB" id="5367135at2759"/>
<keyword evidence="2" id="KW-1185">Reference proteome</keyword>
<dbReference type="InterPro" id="IPR009003">
    <property type="entry name" value="Peptidase_S1_PA"/>
</dbReference>
<evidence type="ECO:0000313" key="1">
    <source>
        <dbReference type="EMBL" id="KAH0959117.1"/>
    </source>
</evidence>
<dbReference type="Proteomes" id="UP000824596">
    <property type="component" value="Unassembled WGS sequence"/>
</dbReference>
<dbReference type="AlphaFoldDB" id="A0A9P8MPM0"/>
<proteinExistence type="predicted"/>
<name>A0A9P8MPM0_9HYPO</name>
<organism evidence="1 2">
    <name type="scientific">Hirsutella rhossiliensis</name>
    <dbReference type="NCBI Taxonomy" id="111463"/>
    <lineage>
        <taxon>Eukaryota</taxon>
        <taxon>Fungi</taxon>
        <taxon>Dikarya</taxon>
        <taxon>Ascomycota</taxon>
        <taxon>Pezizomycotina</taxon>
        <taxon>Sordariomycetes</taxon>
        <taxon>Hypocreomycetidae</taxon>
        <taxon>Hypocreales</taxon>
        <taxon>Ophiocordycipitaceae</taxon>
        <taxon>Hirsutella</taxon>
    </lineage>
</organism>
<protein>
    <submittedName>
        <fullName evidence="1">Trypsin-like peptidase domain-containing protein</fullName>
    </submittedName>
</protein>
<sequence length="323" mass="35887">MPMDPTGEPSKWVCRLKSHFLSGTGFLVNMPLTRKYCIMTAGHNITRPGEGRANSVDVIFPNGLKLTAKAAELFVSNVYDTSPTLSHQHDSSYSDYALIVKNVDWEEADEATRMQGCSLSILPTRNTPPHTRGTVYGYSKGNELQTKTTSLFTSGFQPRYLEYTMETQEGVSGGPIFVSSGNGDVAIGIHNYNGRATRITLPVMLEMLSWISDYSIDRTFEDLDRRTVYLQSTGGLSPNIIARPGLGPNAFFKLVPVYIAKENFEAQDPVSKHEFVLLSQNTPVKADEYYFVTVVEGQGDRPYRDDLVEIVDLDPTNFVMATP</sequence>
<accession>A0A9P8MPM0</accession>
<dbReference type="Pfam" id="PF13365">
    <property type="entry name" value="Trypsin_2"/>
    <property type="match status" value="1"/>
</dbReference>
<dbReference type="EMBL" id="JAIZPD010000013">
    <property type="protein sequence ID" value="KAH0959117.1"/>
    <property type="molecule type" value="Genomic_DNA"/>
</dbReference>
<dbReference type="SUPFAM" id="SSF50494">
    <property type="entry name" value="Trypsin-like serine proteases"/>
    <property type="match status" value="1"/>
</dbReference>
<dbReference type="GeneID" id="68358707"/>
<reference evidence="1" key="1">
    <citation type="submission" date="2021-09" db="EMBL/GenBank/DDBJ databases">
        <title>A high-quality genome of the endoparasitic fungus Hirsutella rhossiliensis with a comparison of Hirsutella genomes reveals transposable elements contributing to genome size variation.</title>
        <authorList>
            <person name="Lin R."/>
            <person name="Jiao Y."/>
            <person name="Sun X."/>
            <person name="Ling J."/>
            <person name="Xie B."/>
            <person name="Cheng X."/>
        </authorList>
    </citation>
    <scope>NUCLEOTIDE SEQUENCE</scope>
    <source>
        <strain evidence="1">HR02</strain>
    </source>
</reference>